<accession>A0A178ZVS5</accession>
<evidence type="ECO:0000256" key="6">
    <source>
        <dbReference type="ARBA" id="ARBA00022801"/>
    </source>
</evidence>
<comment type="similarity">
    <text evidence="2">Belongs to the AAA ATPase family. BCS1 subfamily.</text>
</comment>
<organism evidence="16 17">
    <name type="scientific">Fonsecaea erecta</name>
    <dbReference type="NCBI Taxonomy" id="1367422"/>
    <lineage>
        <taxon>Eukaryota</taxon>
        <taxon>Fungi</taxon>
        <taxon>Dikarya</taxon>
        <taxon>Ascomycota</taxon>
        <taxon>Pezizomycotina</taxon>
        <taxon>Eurotiomycetes</taxon>
        <taxon>Chaetothyriomycetidae</taxon>
        <taxon>Chaetothyriales</taxon>
        <taxon>Herpotrichiellaceae</taxon>
        <taxon>Fonsecaea</taxon>
    </lineage>
</organism>
<evidence type="ECO:0000256" key="4">
    <source>
        <dbReference type="ARBA" id="ARBA00022741"/>
    </source>
</evidence>
<dbReference type="GO" id="GO:0005524">
    <property type="term" value="F:ATP binding"/>
    <property type="evidence" value="ECO:0007669"/>
    <property type="project" value="UniProtKB-KW"/>
</dbReference>
<name>A0A178ZVS5_9EURO</name>
<comment type="catalytic activity">
    <reaction evidence="11">
        <text>ATP + H2O = ADP + phosphate + H(+)</text>
        <dbReference type="Rhea" id="RHEA:13065"/>
        <dbReference type="ChEBI" id="CHEBI:15377"/>
        <dbReference type="ChEBI" id="CHEBI:15378"/>
        <dbReference type="ChEBI" id="CHEBI:30616"/>
        <dbReference type="ChEBI" id="CHEBI:43474"/>
        <dbReference type="ChEBI" id="CHEBI:456216"/>
    </reaction>
    <physiologicalReaction direction="left-to-right" evidence="11">
        <dbReference type="Rhea" id="RHEA:13066"/>
    </physiologicalReaction>
</comment>
<gene>
    <name evidence="16" type="ORF">AYL99_02580</name>
</gene>
<keyword evidence="3 13" id="KW-0812">Transmembrane</keyword>
<dbReference type="RefSeq" id="XP_018696720.1">
    <property type="nucleotide sequence ID" value="XM_018834096.1"/>
</dbReference>
<dbReference type="Proteomes" id="UP000078343">
    <property type="component" value="Unassembled WGS sequence"/>
</dbReference>
<keyword evidence="17" id="KW-1185">Reference proteome</keyword>
<comment type="subcellular location">
    <subcellularLocation>
        <location evidence="1">Mitochondrion inner membrane</location>
        <topology evidence="1">Single-pass membrane protein</topology>
    </subcellularLocation>
</comment>
<evidence type="ECO:0000256" key="13">
    <source>
        <dbReference type="SAM" id="Phobius"/>
    </source>
</evidence>
<evidence type="ECO:0000256" key="11">
    <source>
        <dbReference type="ARBA" id="ARBA00048778"/>
    </source>
</evidence>
<feature type="compositionally biased region" description="Basic and acidic residues" evidence="12">
    <location>
        <begin position="343"/>
        <end position="357"/>
    </location>
</feature>
<evidence type="ECO:0000313" key="16">
    <source>
        <dbReference type="EMBL" id="OAP63353.1"/>
    </source>
</evidence>
<comment type="caution">
    <text evidence="16">The sequence shown here is derived from an EMBL/GenBank/DDBJ whole genome shotgun (WGS) entry which is preliminary data.</text>
</comment>
<keyword evidence="5" id="KW-0999">Mitochondrion inner membrane</keyword>
<dbReference type="SMART" id="SM00382">
    <property type="entry name" value="AAA"/>
    <property type="match status" value="1"/>
</dbReference>
<dbReference type="GeneID" id="30006750"/>
<evidence type="ECO:0000256" key="12">
    <source>
        <dbReference type="SAM" id="MobiDB-lite"/>
    </source>
</evidence>
<dbReference type="GO" id="GO:0005743">
    <property type="term" value="C:mitochondrial inner membrane"/>
    <property type="evidence" value="ECO:0007669"/>
    <property type="project" value="UniProtKB-SubCell"/>
</dbReference>
<evidence type="ECO:0000256" key="3">
    <source>
        <dbReference type="ARBA" id="ARBA00022692"/>
    </source>
</evidence>
<sequence>MADMNKARIEPNGRPDLASAILSSLDPIFSIPIYLMTIFSPHYRRVFSGQPWTKRLLSTVLAAGISVLLFVRLLRQFWSRFCWDIILYWTTTEVHVNLSDDLYMALWWLSHKENLTRRTNEHHVASITSMINTSPEDRLHMDLASRGRNGSLILLPETVNQVFHYKGRSFFLHRVKDDVCIIRCLGGSLKPIEDLLDDAYEGWMAELARCSITLFTPKQDTGNWNASVSVSARSLESVEIGSQVKMALLADIDGYLNGKDWYRQRCIPWRRGYLFHGPPGTGKSSLVTALAAHFQLSVYAITFSDGLTDGILQQLLRRLNNTKCIVLLEDIDSAGLAREGQDLDKIEPSGKMEEHSRPPARPKGRKRGPVTLSGVLNAIDGIGAPEGHILILTSNYAERLEPALTRPGRVDYHLEFGLATKEQAHGIFLRLQAHSNRCEARSGLEDLAKAFADKIPEKVLSPAEIQDFLLHRRDDLQKAVDEVNAWVQEMVAAKGRRQEGCVEAAGENDDRESDDGEAHS</sequence>
<evidence type="ECO:0000256" key="1">
    <source>
        <dbReference type="ARBA" id="ARBA00004434"/>
    </source>
</evidence>
<protein>
    <recommendedName>
        <fullName evidence="18">AAA+ ATPase domain-containing protein</fullName>
    </recommendedName>
</protein>
<dbReference type="SMART" id="SM01024">
    <property type="entry name" value="BCS1_N"/>
    <property type="match status" value="1"/>
</dbReference>
<evidence type="ECO:0000256" key="7">
    <source>
        <dbReference type="ARBA" id="ARBA00022840"/>
    </source>
</evidence>
<feature type="region of interest" description="Disordered" evidence="12">
    <location>
        <begin position="495"/>
        <end position="520"/>
    </location>
</feature>
<evidence type="ECO:0000256" key="10">
    <source>
        <dbReference type="ARBA" id="ARBA00023136"/>
    </source>
</evidence>
<dbReference type="Gene3D" id="3.40.50.300">
    <property type="entry name" value="P-loop containing nucleotide triphosphate hydrolases"/>
    <property type="match status" value="1"/>
</dbReference>
<dbReference type="GO" id="GO:0016887">
    <property type="term" value="F:ATP hydrolysis activity"/>
    <property type="evidence" value="ECO:0007669"/>
    <property type="project" value="InterPro"/>
</dbReference>
<evidence type="ECO:0000256" key="9">
    <source>
        <dbReference type="ARBA" id="ARBA00023128"/>
    </source>
</evidence>
<dbReference type="InterPro" id="IPR003959">
    <property type="entry name" value="ATPase_AAA_core"/>
</dbReference>
<feature type="region of interest" description="Disordered" evidence="12">
    <location>
        <begin position="343"/>
        <end position="368"/>
    </location>
</feature>
<keyword evidence="6" id="KW-0378">Hydrolase</keyword>
<evidence type="ECO:0000259" key="14">
    <source>
        <dbReference type="SMART" id="SM00382"/>
    </source>
</evidence>
<evidence type="ECO:0000259" key="15">
    <source>
        <dbReference type="SMART" id="SM01024"/>
    </source>
</evidence>
<feature type="domain" description="BCS1 N-terminal" evidence="15">
    <location>
        <begin position="65"/>
        <end position="238"/>
    </location>
</feature>
<dbReference type="PANTHER" id="PTHR23070">
    <property type="entry name" value="BCS1 AAA-TYPE ATPASE"/>
    <property type="match status" value="1"/>
</dbReference>
<reference evidence="16 17" key="1">
    <citation type="submission" date="2016-04" db="EMBL/GenBank/DDBJ databases">
        <title>Draft genome of Fonsecaea erecta CBS 125763.</title>
        <authorList>
            <person name="Weiss V.A."/>
            <person name="Vicente V.A."/>
            <person name="Raittz R.T."/>
            <person name="Moreno L.F."/>
            <person name="De Souza E.M."/>
            <person name="Pedrosa F.O."/>
            <person name="Steffens M.B."/>
            <person name="Faoro H."/>
            <person name="Tadra-Sfeir M.Z."/>
            <person name="Najafzadeh M.J."/>
            <person name="Felipe M.S."/>
            <person name="Teixeira M."/>
            <person name="Sun J."/>
            <person name="Xi L."/>
            <person name="Gomes R."/>
            <person name="De Azevedo C.M."/>
            <person name="Salgado C.G."/>
            <person name="Da Silva M.B."/>
            <person name="Nascimento M.F."/>
            <person name="Queiroz-Telles F."/>
            <person name="Attili D.S."/>
            <person name="Gorbushina A."/>
        </authorList>
    </citation>
    <scope>NUCLEOTIDE SEQUENCE [LARGE SCALE GENOMIC DNA]</scope>
    <source>
        <strain evidence="16 17">CBS 125763</strain>
    </source>
</reference>
<keyword evidence="10 13" id="KW-0472">Membrane</keyword>
<keyword evidence="7" id="KW-0067">ATP-binding</keyword>
<dbReference type="InterPro" id="IPR057495">
    <property type="entry name" value="AAA_lid_BCS1"/>
</dbReference>
<dbReference type="OrthoDB" id="4155662at2759"/>
<dbReference type="EMBL" id="LVYI01000002">
    <property type="protein sequence ID" value="OAP63353.1"/>
    <property type="molecule type" value="Genomic_DNA"/>
</dbReference>
<feature type="compositionally biased region" description="Acidic residues" evidence="12">
    <location>
        <begin position="506"/>
        <end position="520"/>
    </location>
</feature>
<keyword evidence="8 13" id="KW-1133">Transmembrane helix</keyword>
<dbReference type="SUPFAM" id="SSF52540">
    <property type="entry name" value="P-loop containing nucleoside triphosphate hydrolases"/>
    <property type="match status" value="1"/>
</dbReference>
<keyword evidence="4" id="KW-0547">Nucleotide-binding</keyword>
<dbReference type="InterPro" id="IPR027417">
    <property type="entry name" value="P-loop_NTPase"/>
</dbReference>
<feature type="compositionally biased region" description="Basic residues" evidence="12">
    <location>
        <begin position="358"/>
        <end position="368"/>
    </location>
</feature>
<dbReference type="Pfam" id="PF08740">
    <property type="entry name" value="BCS1_N"/>
    <property type="match status" value="1"/>
</dbReference>
<dbReference type="InterPro" id="IPR014851">
    <property type="entry name" value="BCS1_N"/>
</dbReference>
<feature type="transmembrane region" description="Helical" evidence="13">
    <location>
        <begin position="56"/>
        <end position="74"/>
    </location>
</feature>
<dbReference type="InterPro" id="IPR050747">
    <property type="entry name" value="Mitochondrial_chaperone_BCS1"/>
</dbReference>
<dbReference type="STRING" id="1367422.A0A178ZVS5"/>
<proteinExistence type="inferred from homology"/>
<dbReference type="Pfam" id="PF00004">
    <property type="entry name" value="AAA"/>
    <property type="match status" value="1"/>
</dbReference>
<dbReference type="Pfam" id="PF25426">
    <property type="entry name" value="AAA_lid_BCS1"/>
    <property type="match status" value="1"/>
</dbReference>
<evidence type="ECO:0000256" key="8">
    <source>
        <dbReference type="ARBA" id="ARBA00022989"/>
    </source>
</evidence>
<dbReference type="InterPro" id="IPR003593">
    <property type="entry name" value="AAA+_ATPase"/>
</dbReference>
<feature type="transmembrane region" description="Helical" evidence="13">
    <location>
        <begin position="17"/>
        <end position="35"/>
    </location>
</feature>
<evidence type="ECO:0000256" key="5">
    <source>
        <dbReference type="ARBA" id="ARBA00022792"/>
    </source>
</evidence>
<dbReference type="AlphaFoldDB" id="A0A178ZVS5"/>
<feature type="domain" description="AAA+ ATPase" evidence="14">
    <location>
        <begin position="269"/>
        <end position="420"/>
    </location>
</feature>
<keyword evidence="9" id="KW-0496">Mitochondrion</keyword>
<evidence type="ECO:0000256" key="2">
    <source>
        <dbReference type="ARBA" id="ARBA00007448"/>
    </source>
</evidence>
<evidence type="ECO:0008006" key="18">
    <source>
        <dbReference type="Google" id="ProtNLM"/>
    </source>
</evidence>
<evidence type="ECO:0000313" key="17">
    <source>
        <dbReference type="Proteomes" id="UP000078343"/>
    </source>
</evidence>